<gene>
    <name evidence="2" type="ORF">jhhlp_007384</name>
</gene>
<dbReference type="Proteomes" id="UP000233524">
    <property type="component" value="Unassembled WGS sequence"/>
</dbReference>
<accession>A0A2N3N2I3</accession>
<organism evidence="2 3">
    <name type="scientific">Lomentospora prolificans</name>
    <dbReference type="NCBI Taxonomy" id="41688"/>
    <lineage>
        <taxon>Eukaryota</taxon>
        <taxon>Fungi</taxon>
        <taxon>Dikarya</taxon>
        <taxon>Ascomycota</taxon>
        <taxon>Pezizomycotina</taxon>
        <taxon>Sordariomycetes</taxon>
        <taxon>Hypocreomycetidae</taxon>
        <taxon>Microascales</taxon>
        <taxon>Microascaceae</taxon>
        <taxon>Lomentospora</taxon>
    </lineage>
</organism>
<dbReference type="OrthoDB" id="4156665at2759"/>
<reference evidence="2 3" key="1">
    <citation type="journal article" date="2017" name="G3 (Bethesda)">
        <title>First Draft Genome Sequence of the Pathogenic Fungus Lomentospora prolificans (Formerly Scedosporium prolificans).</title>
        <authorList>
            <person name="Luo R."/>
            <person name="Zimin A."/>
            <person name="Workman R."/>
            <person name="Fan Y."/>
            <person name="Pertea G."/>
            <person name="Grossman N."/>
            <person name="Wear M.P."/>
            <person name="Jia B."/>
            <person name="Miller H."/>
            <person name="Casadevall A."/>
            <person name="Timp W."/>
            <person name="Zhang S.X."/>
            <person name="Salzberg S.L."/>
        </authorList>
    </citation>
    <scope>NUCLEOTIDE SEQUENCE [LARGE SCALE GENOMIC DNA]</scope>
    <source>
        <strain evidence="2 3">JHH-5317</strain>
    </source>
</reference>
<comment type="caution">
    <text evidence="2">The sequence shown here is derived from an EMBL/GenBank/DDBJ whole genome shotgun (WGS) entry which is preliminary data.</text>
</comment>
<dbReference type="AlphaFoldDB" id="A0A2N3N2I3"/>
<evidence type="ECO:0000313" key="3">
    <source>
        <dbReference type="Proteomes" id="UP000233524"/>
    </source>
</evidence>
<name>A0A2N3N2I3_9PEZI</name>
<dbReference type="EMBL" id="NLAX01001034">
    <property type="protein sequence ID" value="PKS06634.1"/>
    <property type="molecule type" value="Genomic_DNA"/>
</dbReference>
<dbReference type="InParanoid" id="A0A2N3N2I3"/>
<evidence type="ECO:0000256" key="1">
    <source>
        <dbReference type="SAM" id="MobiDB-lite"/>
    </source>
</evidence>
<sequence length="234" mass="26457">MILSSSFSLISLLNPDQNQTKQGQPIHTLLNPPSLTLRPALPIAIVEGKNYNFHDPAEIRPSQFSKPPNSHTKQASPPRSQKPAMSVESPGPASLTARRSSTSHNFQTKLSQMALQLSPLVQVTTGAIHPRFPRLFVNYWLLTEPELDALAAFYHQRGTGPDDDYDDGNDASFWKNEYPVPVRWEDNASLETKRRRFGRFIGLRGCESPVLNMEDWTRVDIPDDDSLNKMRWYG</sequence>
<evidence type="ECO:0000313" key="2">
    <source>
        <dbReference type="EMBL" id="PKS06634.1"/>
    </source>
</evidence>
<keyword evidence="3" id="KW-1185">Reference proteome</keyword>
<proteinExistence type="predicted"/>
<feature type="compositionally biased region" description="Polar residues" evidence="1">
    <location>
        <begin position="62"/>
        <end position="79"/>
    </location>
</feature>
<feature type="region of interest" description="Disordered" evidence="1">
    <location>
        <begin position="56"/>
        <end position="106"/>
    </location>
</feature>
<protein>
    <submittedName>
        <fullName evidence="2">Uncharacterized protein</fullName>
    </submittedName>
</protein>
<feature type="compositionally biased region" description="Polar residues" evidence="1">
    <location>
        <begin position="97"/>
        <end position="106"/>
    </location>
</feature>
<dbReference type="VEuPathDB" id="FungiDB:jhhlp_007384"/>